<dbReference type="EC" id="3.2.1.89" evidence="4"/>
<dbReference type="PROSITE" id="PS51257">
    <property type="entry name" value="PROKAR_LIPOPROTEIN"/>
    <property type="match status" value="1"/>
</dbReference>
<keyword evidence="7" id="KW-1185">Reference proteome</keyword>
<dbReference type="OrthoDB" id="9768786at2"/>
<reference evidence="7" key="1">
    <citation type="submission" date="2016-10" db="EMBL/GenBank/DDBJ databases">
        <authorList>
            <person name="Varghese N."/>
            <person name="Submissions S."/>
        </authorList>
    </citation>
    <scope>NUCLEOTIDE SEQUENCE [LARGE SCALE GENOMIC DNA]</scope>
    <source>
        <strain evidence="7">P18</strain>
    </source>
</reference>
<evidence type="ECO:0000313" key="6">
    <source>
        <dbReference type="EMBL" id="SFQ37126.1"/>
    </source>
</evidence>
<keyword evidence="4" id="KW-0732">Signal</keyword>
<evidence type="ECO:0000256" key="2">
    <source>
        <dbReference type="ARBA" id="ARBA00022801"/>
    </source>
</evidence>
<name>A0A1I5XYY7_9FIRM</name>
<dbReference type="SUPFAM" id="SSF51445">
    <property type="entry name" value="(Trans)glycosidases"/>
    <property type="match status" value="1"/>
</dbReference>
<dbReference type="Gene3D" id="3.20.20.80">
    <property type="entry name" value="Glycosidases"/>
    <property type="match status" value="1"/>
</dbReference>
<evidence type="ECO:0000256" key="3">
    <source>
        <dbReference type="ARBA" id="ARBA00023295"/>
    </source>
</evidence>
<sequence length="445" mass="49369">MKKGKMGKLLSCVTCVALLMAGCSNAGKPVEKQSSTLEESPQTLSSEEENSFTDTSENTESETDWKVAIKDLPDDFILGMDASSVLVEENSGVKYHGFDGQEQDVFKTLSEAGINYIRLRVWNDPYDSDGNGYGGGNNDVPTAIELGKRATKYGMKVCIDFHYSDFWADPKRQHAPKAWEGMELEEKSEALYEFTKDSLSQMLDAGVDVGMVQIGNEINYGMSGETKLENVITLLKSGSKAVREVSKEYDNDMSIVVHYTRITDKADVLDLVSKLVDNDLDFDMIGMSYYPFWDGSMENMSRVLELIQERYGKKAFLAETSYAYTNEDGDGSGNSFSANDAVEGYEVSVDGQASILYDICKHVNEAGAAGIFYWEGTWIPVGPASSDNSSIWEKYGSGWASSFASDYDPEDAGKYYGGCSWDNQAMFDFEGNPLESLKVFKYMRE</sequence>
<dbReference type="PANTHER" id="PTHR34983">
    <property type="entry name" value="ARABINOGALACTAN ENDO-BETA-1,4-GALACTANASE A"/>
    <property type="match status" value="1"/>
</dbReference>
<dbReference type="GO" id="GO:0045490">
    <property type="term" value="P:pectin catabolic process"/>
    <property type="evidence" value="ECO:0007669"/>
    <property type="project" value="TreeGrafter"/>
</dbReference>
<dbReference type="Pfam" id="PF07745">
    <property type="entry name" value="Glyco_hydro_53"/>
    <property type="match status" value="1"/>
</dbReference>
<dbReference type="PANTHER" id="PTHR34983:SF2">
    <property type="entry name" value="ENDO-BETA-1,4-GALACTANASE"/>
    <property type="match status" value="1"/>
</dbReference>
<dbReference type="GO" id="GO:0015926">
    <property type="term" value="F:glucosidase activity"/>
    <property type="evidence" value="ECO:0007669"/>
    <property type="project" value="InterPro"/>
</dbReference>
<gene>
    <name evidence="6" type="ORF">SAMN04487928_1394</name>
</gene>
<evidence type="ECO:0000313" key="7">
    <source>
        <dbReference type="Proteomes" id="UP000182624"/>
    </source>
</evidence>
<accession>A0A1I5XYY7</accession>
<dbReference type="RefSeq" id="WP_074891577.1">
    <property type="nucleotide sequence ID" value="NZ_FOXO01000039.1"/>
</dbReference>
<keyword evidence="2 4" id="KW-0378">Hydrolase</keyword>
<protein>
    <recommendedName>
        <fullName evidence="4">Arabinogalactan endo-beta-1,4-galactanase</fullName>
        <ecNumber evidence="4">3.2.1.89</ecNumber>
    </recommendedName>
</protein>
<evidence type="ECO:0000256" key="4">
    <source>
        <dbReference type="RuleBase" id="RU361192"/>
    </source>
</evidence>
<feature type="signal peptide" evidence="4">
    <location>
        <begin position="1"/>
        <end position="26"/>
    </location>
</feature>
<keyword evidence="3 4" id="KW-0326">Glycosidase</keyword>
<evidence type="ECO:0000256" key="5">
    <source>
        <dbReference type="SAM" id="MobiDB-lite"/>
    </source>
</evidence>
<dbReference type="InterPro" id="IPR011683">
    <property type="entry name" value="Glyco_hydro_53"/>
</dbReference>
<feature type="region of interest" description="Disordered" evidence="5">
    <location>
        <begin position="27"/>
        <end position="64"/>
    </location>
</feature>
<dbReference type="EMBL" id="FOXO01000039">
    <property type="protein sequence ID" value="SFQ37126.1"/>
    <property type="molecule type" value="Genomic_DNA"/>
</dbReference>
<comment type="similarity">
    <text evidence="1 4">Belongs to the glycosyl hydrolase 53 family.</text>
</comment>
<feature type="chain" id="PRO_5010007185" description="Arabinogalactan endo-beta-1,4-galactanase" evidence="4">
    <location>
        <begin position="27"/>
        <end position="445"/>
    </location>
</feature>
<comment type="catalytic activity">
    <reaction evidence="4">
        <text>The enzyme specifically hydrolyzes (1-&gt;4)-beta-D-galactosidic linkages in type I arabinogalactans.</text>
        <dbReference type="EC" id="3.2.1.89"/>
    </reaction>
</comment>
<feature type="compositionally biased region" description="Acidic residues" evidence="5">
    <location>
        <begin position="46"/>
        <end position="62"/>
    </location>
</feature>
<dbReference type="InterPro" id="IPR017853">
    <property type="entry name" value="GH"/>
</dbReference>
<dbReference type="GO" id="GO:0031218">
    <property type="term" value="F:arabinogalactan endo-1,4-beta-galactosidase activity"/>
    <property type="evidence" value="ECO:0007669"/>
    <property type="project" value="UniProtKB-EC"/>
</dbReference>
<dbReference type="Proteomes" id="UP000182624">
    <property type="component" value="Unassembled WGS sequence"/>
</dbReference>
<evidence type="ECO:0000256" key="1">
    <source>
        <dbReference type="ARBA" id="ARBA00010687"/>
    </source>
</evidence>
<dbReference type="AlphaFoldDB" id="A0A1I5XYY7"/>
<organism evidence="6 7">
    <name type="scientific">Butyrivibrio proteoclasticus</name>
    <dbReference type="NCBI Taxonomy" id="43305"/>
    <lineage>
        <taxon>Bacteria</taxon>
        <taxon>Bacillati</taxon>
        <taxon>Bacillota</taxon>
        <taxon>Clostridia</taxon>
        <taxon>Lachnospirales</taxon>
        <taxon>Lachnospiraceae</taxon>
        <taxon>Butyrivibrio</taxon>
    </lineage>
</organism>
<proteinExistence type="inferred from homology"/>
<feature type="compositionally biased region" description="Polar residues" evidence="5">
    <location>
        <begin position="32"/>
        <end position="44"/>
    </location>
</feature>